<feature type="compositionally biased region" description="Polar residues" evidence="1">
    <location>
        <begin position="68"/>
        <end position="88"/>
    </location>
</feature>
<sequence length="131" mass="13769">MQPRAFVSQQGCGVASNLLLLKGGAARPPGPRLLPSEEARSSTRRPPPQQRDWHPGPPGPPAAGSGQRGWQSTRPSCSQRTLCSQCLGSTLEPPGTGGQCLSRDQNEPCPSPQPQPKPHAPTSGAWNPGRP</sequence>
<protein>
    <submittedName>
        <fullName evidence="3">Forkhead box protein C1</fullName>
    </submittedName>
</protein>
<gene>
    <name evidence="3" type="primary">LOC113937810</name>
</gene>
<dbReference type="CTD" id="101928120"/>
<feature type="compositionally biased region" description="Pro residues" evidence="1">
    <location>
        <begin position="45"/>
        <end position="61"/>
    </location>
</feature>
<dbReference type="KEGG" id="zca:113937810"/>
<reference evidence="3" key="1">
    <citation type="submission" date="2025-08" db="UniProtKB">
        <authorList>
            <consortium name="RefSeq"/>
        </authorList>
    </citation>
    <scope>IDENTIFICATION</scope>
    <source>
        <tissue evidence="3">Blood</tissue>
    </source>
</reference>
<proteinExistence type="predicted"/>
<accession>A0A6J2FFQ2</accession>
<organism evidence="2 3">
    <name type="scientific">Zalophus californianus</name>
    <name type="common">California sealion</name>
    <dbReference type="NCBI Taxonomy" id="9704"/>
    <lineage>
        <taxon>Eukaryota</taxon>
        <taxon>Metazoa</taxon>
        <taxon>Chordata</taxon>
        <taxon>Craniata</taxon>
        <taxon>Vertebrata</taxon>
        <taxon>Euteleostomi</taxon>
        <taxon>Mammalia</taxon>
        <taxon>Eutheria</taxon>
        <taxon>Laurasiatheria</taxon>
        <taxon>Carnivora</taxon>
        <taxon>Caniformia</taxon>
        <taxon>Pinnipedia</taxon>
        <taxon>Otariidae</taxon>
        <taxon>Zalophus</taxon>
    </lineage>
</organism>
<dbReference type="RefSeq" id="XP_027478468.2">
    <property type="nucleotide sequence ID" value="XM_027622667.2"/>
</dbReference>
<dbReference type="GeneID" id="113937810"/>
<feature type="compositionally biased region" description="Pro residues" evidence="1">
    <location>
        <begin position="109"/>
        <end position="119"/>
    </location>
</feature>
<dbReference type="AlphaFoldDB" id="A0A6J2FFQ2"/>
<evidence type="ECO:0000313" key="3">
    <source>
        <dbReference type="RefSeq" id="XP_027478468.2"/>
    </source>
</evidence>
<keyword evidence="2" id="KW-1185">Reference proteome</keyword>
<evidence type="ECO:0000256" key="1">
    <source>
        <dbReference type="SAM" id="MobiDB-lite"/>
    </source>
</evidence>
<feature type="region of interest" description="Disordered" evidence="1">
    <location>
        <begin position="22"/>
        <end position="131"/>
    </location>
</feature>
<name>A0A6J2FFQ2_ZALCA</name>
<dbReference type="Proteomes" id="UP000515165">
    <property type="component" value="Chromosome 8"/>
</dbReference>
<evidence type="ECO:0000313" key="2">
    <source>
        <dbReference type="Proteomes" id="UP000515165"/>
    </source>
</evidence>